<dbReference type="InterPro" id="IPR038425">
    <property type="entry name" value="GAT_sf"/>
</dbReference>
<comment type="similarity">
    <text evidence="2">Belongs to the TOM1 family.</text>
</comment>
<dbReference type="GO" id="GO:0016020">
    <property type="term" value="C:membrane"/>
    <property type="evidence" value="ECO:0007669"/>
    <property type="project" value="UniProtKB-SubCell"/>
</dbReference>
<evidence type="ECO:0000256" key="1">
    <source>
        <dbReference type="ARBA" id="ARBA00004170"/>
    </source>
</evidence>
<evidence type="ECO:0008006" key="11">
    <source>
        <dbReference type="Google" id="ProtNLM"/>
    </source>
</evidence>
<evidence type="ECO:0000256" key="6">
    <source>
        <dbReference type="SAM" id="MobiDB-lite"/>
    </source>
</evidence>
<dbReference type="OMA" id="PQRVQGP"/>
<evidence type="ECO:0000259" key="8">
    <source>
        <dbReference type="PROSITE" id="PS50909"/>
    </source>
</evidence>
<sequence>MVNSLVERATSDMLIGPDWAMNIEICDILNHDPGQAKDVVRGIKKRMGSKNPKVQLLALTLLETLIKNCGDIVHMQVAEKDLLHEMVKIVKKKPDMHVKEKILTLIDTWQEAFGGPRARYPQYYAAYQELLRAGAAFPQRTERTAPIFTPPQTQPLTNYPQSSSPDYRRDVPEPSVASDLPTLSLTEIQNARDIMDVLAEMLNALDPGNKEGLKQEVIVDLVEQCRSYKLRVLQLVNTTSDEELLCQGLALNDDLQRLLNKHDAIASGTAPRQEKPKSPAPASAPKALLDVDDPSTSNGVQDGRRSSSSMNAGSQLPLQQLLLPPPSAPQATAPPARVDLNMDLLSGENYNSPTTTQNPLPSSALVPINETFTGPSTPVASSSQQQLVLALSDPYSQNSMPSIPNAFNDQSVFQAPQEAFPSTPQFQQQSQPEPQPLLYPNGNGPISQQAQPQPLLYPNGSGPITQQAQPQPLLYPNGSGQVTMVPQYEQVGYAQGAVMNHTNPAWNAQPQAHVYGLSQQSPGGLPPPPWERFEAQFLEQGRPAYSFITPQELTQRTYGLSLQDERYNMSPYQMSTSSYLNQQPMNKPAKPEDKLFGDLVDFAKSKPKATPSKVGSL</sequence>
<feature type="region of interest" description="Disordered" evidence="6">
    <location>
        <begin position="145"/>
        <end position="178"/>
    </location>
</feature>
<dbReference type="GO" id="GO:0043328">
    <property type="term" value="P:protein transport to vacuole involved in ubiquitin-dependent protein catabolic process via the multivesicular body sorting pathway"/>
    <property type="evidence" value="ECO:0007669"/>
    <property type="project" value="InterPro"/>
</dbReference>
<dbReference type="PROSITE" id="PS50909">
    <property type="entry name" value="GAT"/>
    <property type="match status" value="1"/>
</dbReference>
<dbReference type="Pfam" id="PF03127">
    <property type="entry name" value="GAT"/>
    <property type="match status" value="1"/>
</dbReference>
<dbReference type="eggNOG" id="KOG1087">
    <property type="taxonomic scope" value="Eukaryota"/>
</dbReference>
<feature type="domain" description="GAT" evidence="8">
    <location>
        <begin position="179"/>
        <end position="267"/>
    </location>
</feature>
<dbReference type="CDD" id="cd14231">
    <property type="entry name" value="GAT_GGA-like_plant"/>
    <property type="match status" value="1"/>
</dbReference>
<keyword evidence="4" id="KW-0653">Protein transport</keyword>
<feature type="region of interest" description="Disordered" evidence="6">
    <location>
        <begin position="267"/>
        <end position="312"/>
    </location>
</feature>
<dbReference type="PANTHER" id="PTHR45898:SF4">
    <property type="entry name" value="TARGET OF MYB PROTEIN 1"/>
    <property type="match status" value="1"/>
</dbReference>
<dbReference type="GO" id="GO:0035091">
    <property type="term" value="F:phosphatidylinositol binding"/>
    <property type="evidence" value="ECO:0007669"/>
    <property type="project" value="InterPro"/>
</dbReference>
<dbReference type="EMBL" id="KI395307">
    <property type="protein sequence ID" value="ERM98612.1"/>
    <property type="molecule type" value="Genomic_DNA"/>
</dbReference>
<dbReference type="FunFam" id="1.25.40.90:FF:000028">
    <property type="entry name" value="TOM1-like protein 2"/>
    <property type="match status" value="1"/>
</dbReference>
<reference evidence="10" key="1">
    <citation type="journal article" date="2013" name="Science">
        <title>The Amborella genome and the evolution of flowering plants.</title>
        <authorList>
            <consortium name="Amborella Genome Project"/>
        </authorList>
    </citation>
    <scope>NUCLEOTIDE SEQUENCE [LARGE SCALE GENOMIC DNA]</scope>
</reference>
<dbReference type="SUPFAM" id="SSF89009">
    <property type="entry name" value="GAT-like domain"/>
    <property type="match status" value="1"/>
</dbReference>
<evidence type="ECO:0000313" key="9">
    <source>
        <dbReference type="EMBL" id="ERM98612.1"/>
    </source>
</evidence>
<dbReference type="CDD" id="cd03561">
    <property type="entry name" value="VHS"/>
    <property type="match status" value="1"/>
</dbReference>
<dbReference type="SMART" id="SM00288">
    <property type="entry name" value="VHS"/>
    <property type="match status" value="1"/>
</dbReference>
<evidence type="ECO:0000313" key="10">
    <source>
        <dbReference type="Proteomes" id="UP000017836"/>
    </source>
</evidence>
<evidence type="ECO:0000256" key="4">
    <source>
        <dbReference type="ARBA" id="ARBA00022927"/>
    </source>
</evidence>
<dbReference type="InterPro" id="IPR044836">
    <property type="entry name" value="TOL_plant"/>
</dbReference>
<dbReference type="HOGENOM" id="CLU_026748_2_0_1"/>
<dbReference type="InterPro" id="IPR004152">
    <property type="entry name" value="GAT_dom"/>
</dbReference>
<keyword evidence="5" id="KW-0472">Membrane</keyword>
<dbReference type="Gramene" id="ERM98612">
    <property type="protein sequence ID" value="ERM98612"/>
    <property type="gene ID" value="AMTR_s00109p00078110"/>
</dbReference>
<feature type="compositionally biased region" description="Low complexity" evidence="6">
    <location>
        <begin position="420"/>
        <end position="440"/>
    </location>
</feature>
<gene>
    <name evidence="9" type="ORF">AMTR_s00109p00078110</name>
</gene>
<name>W1NRV0_AMBTC</name>
<dbReference type="InterPro" id="IPR002014">
    <property type="entry name" value="VHS_dom"/>
</dbReference>
<feature type="compositionally biased region" description="Polar residues" evidence="6">
    <location>
        <begin position="294"/>
        <end position="312"/>
    </location>
</feature>
<feature type="compositionally biased region" description="Polar residues" evidence="6">
    <location>
        <begin position="154"/>
        <end position="165"/>
    </location>
</feature>
<keyword evidence="3" id="KW-0813">Transport</keyword>
<dbReference type="SUPFAM" id="SSF48464">
    <property type="entry name" value="ENTH/VHS domain"/>
    <property type="match status" value="1"/>
</dbReference>
<keyword evidence="10" id="KW-1185">Reference proteome</keyword>
<dbReference type="PANTHER" id="PTHR45898">
    <property type="entry name" value="TOM1-LIKE PROTEIN"/>
    <property type="match status" value="1"/>
</dbReference>
<evidence type="ECO:0000256" key="5">
    <source>
        <dbReference type="ARBA" id="ARBA00023136"/>
    </source>
</evidence>
<protein>
    <recommendedName>
        <fullName evidence="11">VHS domain-containing protein</fullName>
    </recommendedName>
</protein>
<dbReference type="GO" id="GO:0005737">
    <property type="term" value="C:cytoplasm"/>
    <property type="evidence" value="ECO:0007669"/>
    <property type="project" value="UniProtKB-ARBA"/>
</dbReference>
<proteinExistence type="inferred from homology"/>
<evidence type="ECO:0000259" key="7">
    <source>
        <dbReference type="PROSITE" id="PS50179"/>
    </source>
</evidence>
<evidence type="ECO:0000256" key="2">
    <source>
        <dbReference type="ARBA" id="ARBA00007708"/>
    </source>
</evidence>
<feature type="domain" description="VHS" evidence="7">
    <location>
        <begin position="9"/>
        <end position="138"/>
    </location>
</feature>
<dbReference type="Gene3D" id="1.25.40.90">
    <property type="match status" value="1"/>
</dbReference>
<dbReference type="Gene3D" id="1.20.58.160">
    <property type="match status" value="1"/>
</dbReference>
<dbReference type="GO" id="GO:0043130">
    <property type="term" value="F:ubiquitin binding"/>
    <property type="evidence" value="ECO:0007669"/>
    <property type="project" value="InterPro"/>
</dbReference>
<dbReference type="InterPro" id="IPR008942">
    <property type="entry name" value="ENTH_VHS"/>
</dbReference>
<accession>W1NRV0</accession>
<dbReference type="Pfam" id="PF00790">
    <property type="entry name" value="VHS"/>
    <property type="match status" value="1"/>
</dbReference>
<dbReference type="PROSITE" id="PS50179">
    <property type="entry name" value="VHS"/>
    <property type="match status" value="1"/>
</dbReference>
<feature type="region of interest" description="Disordered" evidence="6">
    <location>
        <begin position="419"/>
        <end position="474"/>
    </location>
</feature>
<organism evidence="9 10">
    <name type="scientific">Amborella trichopoda</name>
    <dbReference type="NCBI Taxonomy" id="13333"/>
    <lineage>
        <taxon>Eukaryota</taxon>
        <taxon>Viridiplantae</taxon>
        <taxon>Streptophyta</taxon>
        <taxon>Embryophyta</taxon>
        <taxon>Tracheophyta</taxon>
        <taxon>Spermatophyta</taxon>
        <taxon>Magnoliopsida</taxon>
        <taxon>Amborellales</taxon>
        <taxon>Amborellaceae</taxon>
        <taxon>Amborella</taxon>
    </lineage>
</organism>
<comment type="subcellular location">
    <subcellularLocation>
        <location evidence="1">Membrane</location>
        <topology evidence="1">Peripheral membrane protein</topology>
    </subcellularLocation>
</comment>
<dbReference type="AlphaFoldDB" id="W1NRV0"/>
<dbReference type="Proteomes" id="UP000017836">
    <property type="component" value="Unassembled WGS sequence"/>
</dbReference>
<evidence type="ECO:0000256" key="3">
    <source>
        <dbReference type="ARBA" id="ARBA00022448"/>
    </source>
</evidence>